<evidence type="ECO:0000259" key="2">
    <source>
        <dbReference type="PROSITE" id="PS51545"/>
    </source>
</evidence>
<dbReference type="InterPro" id="IPR032675">
    <property type="entry name" value="LRR_dom_sf"/>
</dbReference>
<dbReference type="SMART" id="SM00145">
    <property type="entry name" value="PI3Ka"/>
    <property type="match status" value="1"/>
</dbReference>
<proteinExistence type="inferred from homology"/>
<dbReference type="Pfam" id="PF00613">
    <property type="entry name" value="PI3Ka"/>
    <property type="match status" value="1"/>
</dbReference>
<dbReference type="Gene3D" id="2.60.40.150">
    <property type="entry name" value="C2 domain"/>
    <property type="match status" value="1"/>
</dbReference>
<dbReference type="KEGG" id="ngr:NAEGRDRAFT_74796"/>
<gene>
    <name evidence="4" type="ORF">NAEGRDRAFT_74796</name>
</gene>
<accession>D2W0B3</accession>
<dbReference type="InterPro" id="IPR035892">
    <property type="entry name" value="C2_domain_sf"/>
</dbReference>
<keyword evidence="5" id="KW-1185">Reference proteome</keyword>
<evidence type="ECO:0000313" key="5">
    <source>
        <dbReference type="Proteomes" id="UP000006671"/>
    </source>
</evidence>
<evidence type="ECO:0000313" key="4">
    <source>
        <dbReference type="EMBL" id="EFC37444.1"/>
    </source>
</evidence>
<dbReference type="PROSITE" id="PS51545">
    <property type="entry name" value="PIK_HELICAL"/>
    <property type="match status" value="1"/>
</dbReference>
<dbReference type="InterPro" id="IPR016024">
    <property type="entry name" value="ARM-type_fold"/>
</dbReference>
<reference evidence="4 5" key="1">
    <citation type="journal article" date="2010" name="Cell">
        <title>The genome of Naegleria gruberi illuminates early eukaryotic versatility.</title>
        <authorList>
            <person name="Fritz-Laylin L.K."/>
            <person name="Prochnik S.E."/>
            <person name="Ginger M.L."/>
            <person name="Dacks J.B."/>
            <person name="Carpenter M.L."/>
            <person name="Field M.C."/>
            <person name="Kuo A."/>
            <person name="Paredez A."/>
            <person name="Chapman J."/>
            <person name="Pham J."/>
            <person name="Shu S."/>
            <person name="Neupane R."/>
            <person name="Cipriano M."/>
            <person name="Mancuso J."/>
            <person name="Tu H."/>
            <person name="Salamov A."/>
            <person name="Lindquist E."/>
            <person name="Shapiro H."/>
            <person name="Lucas S."/>
            <person name="Grigoriev I.V."/>
            <person name="Cande W.Z."/>
            <person name="Fulton C."/>
            <person name="Rokhsar D.S."/>
            <person name="Dawson S.C."/>
        </authorList>
    </citation>
    <scope>NUCLEOTIDE SEQUENCE [LARGE SCALE GENOMIC DNA]</scope>
    <source>
        <strain evidence="4 5">NEG-M</strain>
    </source>
</reference>
<dbReference type="AlphaFoldDB" id="D2W0B3"/>
<dbReference type="Gene3D" id="3.80.10.10">
    <property type="entry name" value="Ribonuclease Inhibitor"/>
    <property type="match status" value="1"/>
</dbReference>
<protein>
    <submittedName>
        <fullName evidence="4">Predicted protein</fullName>
    </submittedName>
</protein>
<comment type="similarity">
    <text evidence="1">Belongs to the PI3/PI4-kinase family.</text>
</comment>
<dbReference type="GeneID" id="8857310"/>
<name>D2W0B3_NAEGR</name>
<evidence type="ECO:0000256" key="1">
    <source>
        <dbReference type="PROSITE-ProRule" id="PRU00880"/>
    </source>
</evidence>
<evidence type="ECO:0000259" key="3">
    <source>
        <dbReference type="PROSITE" id="PS51547"/>
    </source>
</evidence>
<dbReference type="SUPFAM" id="SSF48371">
    <property type="entry name" value="ARM repeat"/>
    <property type="match status" value="1"/>
</dbReference>
<sequence length="832" mass="97149">MTLPNLVNLAIDVKFNSAVEVIGQSIKHQIYSLVICCKNNSTIELYHLDYTNLRKLKLVGVTINSNVIPLTVKSLSLIDSTVNFKEISRISNNLEELNIINGNTENFSELLKCELTNLVKLSISGDTIWKFRNPNTEFKPFKLKSLKLRSQTSNSFKLIENICDCESLTNLEIPDCSVYSKDFIQLFTKFNCNNLTKLDLSNNYLNGNVIPIISSFPKLKYLNMKYNKTLSRNDRNILCGLVNNNQISYVNCNCLLENERELTESNISFLDSIFEKKFEMNNEKLIDNNIVSSSSFDFNKRMSVVIKQVHGLSFRDLLFEYGNFTSFSIECSIISNEKKNEIHDTKIIPLQNIEIPLEWNEEIIFETQISQFSCDYSIKFSLVCYREDLETGILKRIEIMKPNYFECSVFDSNLELIQGNVKLLQNTKNSELSLEIEFPTHDCIVKYYLDRKPNLIEDENDLKLETILENNKWNVNDSSHFVPFLLGISFETPMVLFRANQIMEKWKKPNNVMELFTLFSSKIGIFSKLTLLKYLDETKDEIFSYILPFLIQCIKYENENGLLSEYLITRCIKSKVFGNQLFWLLKSESHYLICKLVLMKFVKMMNMNEIEIIRNQCLFLDYFYDMKQNYLNIENQIFMPFTMKEIKQGIHQISRNVNFINLEIKLCNGEEIIMRFFTYKNQRTVHNSLLFNNFMEISKLFNDTTDNNFPNMEDDSCKIKYYPIGIESGFITIPKSLNEISISSIQEFTLLKSQQFKNNLLNSILYDNFIRCILEVKENKSNIYIDQNGYSSRCGFSLDDEMIDRALIFSSITALQPPKKEITQCVDILNHF</sequence>
<dbReference type="PROSITE" id="PS51547">
    <property type="entry name" value="C2_PI3K"/>
    <property type="match status" value="1"/>
</dbReference>
<feature type="domain" description="PIK helical" evidence="2">
    <location>
        <begin position="431"/>
        <end position="608"/>
    </location>
</feature>
<dbReference type="InParanoid" id="D2W0B3"/>
<organism evidence="5">
    <name type="scientific">Naegleria gruberi</name>
    <name type="common">Amoeba</name>
    <dbReference type="NCBI Taxonomy" id="5762"/>
    <lineage>
        <taxon>Eukaryota</taxon>
        <taxon>Discoba</taxon>
        <taxon>Heterolobosea</taxon>
        <taxon>Tetramitia</taxon>
        <taxon>Eutetramitia</taxon>
        <taxon>Vahlkampfiidae</taxon>
        <taxon>Naegleria</taxon>
    </lineage>
</organism>
<dbReference type="Gene3D" id="1.25.40.70">
    <property type="entry name" value="Phosphatidylinositol 3-kinase, accessory domain (PIK)"/>
    <property type="match status" value="1"/>
</dbReference>
<dbReference type="Proteomes" id="UP000006671">
    <property type="component" value="Unassembled WGS sequence"/>
</dbReference>
<feature type="domain" description="C2 PI3K-type" evidence="3">
    <location>
        <begin position="298"/>
        <end position="465"/>
    </location>
</feature>
<dbReference type="InterPro" id="IPR001263">
    <property type="entry name" value="PI3K_accessory_dom"/>
</dbReference>
<dbReference type="OrthoDB" id="2160613at2759"/>
<dbReference type="InterPro" id="IPR002420">
    <property type="entry name" value="PI3K-type_C2_dom"/>
</dbReference>
<dbReference type="VEuPathDB" id="AmoebaDB:NAEGRDRAFT_74796"/>
<dbReference type="InterPro" id="IPR042236">
    <property type="entry name" value="PI3K_accessory_sf"/>
</dbReference>
<dbReference type="SUPFAM" id="SSF52047">
    <property type="entry name" value="RNI-like"/>
    <property type="match status" value="1"/>
</dbReference>
<dbReference type="RefSeq" id="XP_002670188.1">
    <property type="nucleotide sequence ID" value="XM_002670142.1"/>
</dbReference>
<dbReference type="EMBL" id="GG738918">
    <property type="protein sequence ID" value="EFC37444.1"/>
    <property type="molecule type" value="Genomic_DNA"/>
</dbReference>